<proteinExistence type="predicted"/>
<gene>
    <name evidence="1" type="ORF">CPB83DRAFT_833313</name>
</gene>
<comment type="caution">
    <text evidence="1">The sequence shown here is derived from an EMBL/GenBank/DDBJ whole genome shotgun (WGS) entry which is preliminary data.</text>
</comment>
<protein>
    <submittedName>
        <fullName evidence="1">Uncharacterized protein</fullName>
    </submittedName>
</protein>
<accession>A0A9P6JTJ7</accession>
<dbReference type="Proteomes" id="UP000807306">
    <property type="component" value="Unassembled WGS sequence"/>
</dbReference>
<reference evidence="1" key="1">
    <citation type="submission" date="2020-11" db="EMBL/GenBank/DDBJ databases">
        <authorList>
            <consortium name="DOE Joint Genome Institute"/>
            <person name="Ahrendt S."/>
            <person name="Riley R."/>
            <person name="Andreopoulos W."/>
            <person name="Labutti K."/>
            <person name="Pangilinan J."/>
            <person name="Ruiz-Duenas F.J."/>
            <person name="Barrasa J.M."/>
            <person name="Sanchez-Garcia M."/>
            <person name="Camarero S."/>
            <person name="Miyauchi S."/>
            <person name="Serrano A."/>
            <person name="Linde D."/>
            <person name="Babiker R."/>
            <person name="Drula E."/>
            <person name="Ayuso-Fernandez I."/>
            <person name="Pacheco R."/>
            <person name="Padilla G."/>
            <person name="Ferreira P."/>
            <person name="Barriuso J."/>
            <person name="Kellner H."/>
            <person name="Castanera R."/>
            <person name="Alfaro M."/>
            <person name="Ramirez L."/>
            <person name="Pisabarro A.G."/>
            <person name="Kuo A."/>
            <person name="Tritt A."/>
            <person name="Lipzen A."/>
            <person name="He G."/>
            <person name="Yan M."/>
            <person name="Ng V."/>
            <person name="Cullen D."/>
            <person name="Martin F."/>
            <person name="Rosso M.-N."/>
            <person name="Henrissat B."/>
            <person name="Hibbett D."/>
            <person name="Martinez A.T."/>
            <person name="Grigoriev I.V."/>
        </authorList>
    </citation>
    <scope>NUCLEOTIDE SEQUENCE</scope>
    <source>
        <strain evidence="1">CBS 506.95</strain>
    </source>
</reference>
<organism evidence="1 2">
    <name type="scientific">Crepidotus variabilis</name>
    <dbReference type="NCBI Taxonomy" id="179855"/>
    <lineage>
        <taxon>Eukaryota</taxon>
        <taxon>Fungi</taxon>
        <taxon>Dikarya</taxon>
        <taxon>Basidiomycota</taxon>
        <taxon>Agaricomycotina</taxon>
        <taxon>Agaricomycetes</taxon>
        <taxon>Agaricomycetidae</taxon>
        <taxon>Agaricales</taxon>
        <taxon>Agaricineae</taxon>
        <taxon>Crepidotaceae</taxon>
        <taxon>Crepidotus</taxon>
    </lineage>
</organism>
<dbReference type="AlphaFoldDB" id="A0A9P6JTJ7"/>
<evidence type="ECO:0000313" key="1">
    <source>
        <dbReference type="EMBL" id="KAF9531635.1"/>
    </source>
</evidence>
<dbReference type="EMBL" id="MU157834">
    <property type="protein sequence ID" value="KAF9531635.1"/>
    <property type="molecule type" value="Genomic_DNA"/>
</dbReference>
<name>A0A9P6JTJ7_9AGAR</name>
<keyword evidence="2" id="KW-1185">Reference proteome</keyword>
<sequence>MSNAQHPLQNNTPIHLAGLDEPEFWWATASHFFLAPLSNPPNNVGFPQSYSGYLPSSTAIHPDLFENNNTVQYYPSPHHGQDITLDQPVAAYGQDFLPKAPSQWAQADAEEPHAPSLADYYWDWILESLLAPTQQLLAPGSAYAFTDPNLMENPTPQQYDTVKYKEACVACARDDFAGLIPQCSRANEKE</sequence>
<evidence type="ECO:0000313" key="2">
    <source>
        <dbReference type="Proteomes" id="UP000807306"/>
    </source>
</evidence>